<keyword evidence="5" id="KW-0479">Metal-binding</keyword>
<dbReference type="Proteomes" id="UP001597459">
    <property type="component" value="Unassembled WGS sequence"/>
</dbReference>
<organism evidence="13 14">
    <name type="scientific">Aquimarina hainanensis</name>
    <dbReference type="NCBI Taxonomy" id="1578017"/>
    <lineage>
        <taxon>Bacteria</taxon>
        <taxon>Pseudomonadati</taxon>
        <taxon>Bacteroidota</taxon>
        <taxon>Flavobacteriia</taxon>
        <taxon>Flavobacteriales</taxon>
        <taxon>Flavobacteriaceae</taxon>
        <taxon>Aquimarina</taxon>
    </lineage>
</organism>
<evidence type="ECO:0000256" key="3">
    <source>
        <dbReference type="ARBA" id="ARBA00022617"/>
    </source>
</evidence>
<evidence type="ECO:0000256" key="8">
    <source>
        <dbReference type="ARBA" id="ARBA00048649"/>
    </source>
</evidence>
<dbReference type="CDD" id="cd06184">
    <property type="entry name" value="flavohem_like_fad_nad_binding"/>
    <property type="match status" value="1"/>
</dbReference>
<dbReference type="CDD" id="cd08922">
    <property type="entry name" value="FHb-globin"/>
    <property type="match status" value="1"/>
</dbReference>
<dbReference type="InterPro" id="IPR001709">
    <property type="entry name" value="Flavoprot_Pyr_Nucl_cyt_Rdtase"/>
</dbReference>
<evidence type="ECO:0000256" key="5">
    <source>
        <dbReference type="ARBA" id="ARBA00022723"/>
    </source>
</evidence>
<comment type="catalytic activity">
    <reaction evidence="9">
        <text>2 nitric oxide + NADPH + 2 O2 = 2 nitrate + NADP(+) + H(+)</text>
        <dbReference type="Rhea" id="RHEA:19465"/>
        <dbReference type="ChEBI" id="CHEBI:15378"/>
        <dbReference type="ChEBI" id="CHEBI:15379"/>
        <dbReference type="ChEBI" id="CHEBI:16480"/>
        <dbReference type="ChEBI" id="CHEBI:17632"/>
        <dbReference type="ChEBI" id="CHEBI:57783"/>
        <dbReference type="ChEBI" id="CHEBI:58349"/>
        <dbReference type="EC" id="1.14.12.17"/>
    </reaction>
</comment>
<keyword evidence="10" id="KW-0813">Transport</keyword>
<dbReference type="NCBIfam" id="NF009805">
    <property type="entry name" value="PRK13289.1"/>
    <property type="match status" value="1"/>
</dbReference>
<sequence>MASTKTIEIVKATAPVLEVHGETITKVFYKRLFNQHPELKNIFNMSHQKQGTQPKVLANAIFQYARHIDQLDLLKGAVESIAQKHSSLSIRPEMYPIVGENLLVAIKEVLGDAATPEIMNAWEEAYGDLAAIFINREEQLYNEKEKSLHGFRGQKEFIVFKKVAESNVITSFYLKRIDGTPVPSFIPGQYVGITLEIPGTSHKHTRNYSLSDAPQKDYLRISVKKEKGDPDGIVSNYLHNNIETGDTLSVGMPSGEFVVRDSNAPVVLLAGGVGITPLLSMYKALVKNPHRRVIFIQCVLHSGTHAFKQEIATLAHPDVSSVHIYSAPLTTDTLGETHDFEGFLSKEILKTIGITAESDFYCCGPAPFMANALHLLDELEIPTSQIHYEFFGPAEELELV</sequence>
<comment type="catalytic activity">
    <reaction evidence="8">
        <text>2 nitric oxide + NADH + 2 O2 = 2 nitrate + NAD(+) + H(+)</text>
        <dbReference type="Rhea" id="RHEA:19469"/>
        <dbReference type="ChEBI" id="CHEBI:15378"/>
        <dbReference type="ChEBI" id="CHEBI:15379"/>
        <dbReference type="ChEBI" id="CHEBI:16480"/>
        <dbReference type="ChEBI" id="CHEBI:17632"/>
        <dbReference type="ChEBI" id="CHEBI:57540"/>
        <dbReference type="ChEBI" id="CHEBI:57945"/>
        <dbReference type="EC" id="1.14.12.17"/>
    </reaction>
</comment>
<evidence type="ECO:0000313" key="13">
    <source>
        <dbReference type="EMBL" id="MFD2593100.1"/>
    </source>
</evidence>
<dbReference type="PRINTS" id="PR00371">
    <property type="entry name" value="FPNCR"/>
</dbReference>
<evidence type="ECO:0000256" key="1">
    <source>
        <dbReference type="ARBA" id="ARBA00006401"/>
    </source>
</evidence>
<dbReference type="EC" id="1.14.12.17" evidence="2"/>
<keyword evidence="6" id="KW-0408">Iron</keyword>
<dbReference type="PANTHER" id="PTHR43396:SF3">
    <property type="entry name" value="FLAVOHEMOPROTEIN"/>
    <property type="match status" value="1"/>
</dbReference>
<protein>
    <recommendedName>
        <fullName evidence="2">nitric oxide dioxygenase</fullName>
        <ecNumber evidence="2">1.14.12.17</ecNumber>
    </recommendedName>
</protein>
<dbReference type="Pfam" id="PF00042">
    <property type="entry name" value="Globin"/>
    <property type="match status" value="1"/>
</dbReference>
<evidence type="ECO:0000259" key="12">
    <source>
        <dbReference type="PROSITE" id="PS51384"/>
    </source>
</evidence>
<evidence type="ECO:0000256" key="9">
    <source>
        <dbReference type="ARBA" id="ARBA00049433"/>
    </source>
</evidence>
<comment type="similarity">
    <text evidence="10">Belongs to the globin family.</text>
</comment>
<dbReference type="PROSITE" id="PS51384">
    <property type="entry name" value="FAD_FR"/>
    <property type="match status" value="1"/>
</dbReference>
<dbReference type="InterPro" id="IPR039261">
    <property type="entry name" value="FNR_nucleotide-bd"/>
</dbReference>
<dbReference type="PANTHER" id="PTHR43396">
    <property type="entry name" value="FLAVOHEMOPROTEIN"/>
    <property type="match status" value="1"/>
</dbReference>
<dbReference type="EMBL" id="JBHULX010000039">
    <property type="protein sequence ID" value="MFD2593100.1"/>
    <property type="molecule type" value="Genomic_DNA"/>
</dbReference>
<keyword evidence="7" id="KW-0520">NAD</keyword>
<dbReference type="PRINTS" id="PR00410">
    <property type="entry name" value="PHEHYDRXLASE"/>
</dbReference>
<dbReference type="Gene3D" id="2.40.30.10">
    <property type="entry name" value="Translation factors"/>
    <property type="match status" value="1"/>
</dbReference>
<evidence type="ECO:0000313" key="14">
    <source>
        <dbReference type="Proteomes" id="UP001597459"/>
    </source>
</evidence>
<dbReference type="InterPro" id="IPR009050">
    <property type="entry name" value="Globin-like_sf"/>
</dbReference>
<dbReference type="InterPro" id="IPR017938">
    <property type="entry name" value="Riboflavin_synthase-like_b-brl"/>
</dbReference>
<evidence type="ECO:0000256" key="4">
    <source>
        <dbReference type="ARBA" id="ARBA00022621"/>
    </source>
</evidence>
<name>A0ABW5NF97_9FLAO</name>
<dbReference type="Pfam" id="PF00175">
    <property type="entry name" value="NAD_binding_1"/>
    <property type="match status" value="1"/>
</dbReference>
<comment type="caution">
    <text evidence="13">The sequence shown here is derived from an EMBL/GenBank/DDBJ whole genome shotgun (WGS) entry which is preliminary data.</text>
</comment>
<accession>A0ABW5NF97</accession>
<keyword evidence="4 10" id="KW-0561">Oxygen transport</keyword>
<dbReference type="SUPFAM" id="SSF63380">
    <property type="entry name" value="Riboflavin synthase domain-like"/>
    <property type="match status" value="1"/>
</dbReference>
<comment type="similarity">
    <text evidence="1">In the C-terminal section; belongs to the flavoprotein pyridine nucleotide cytochrome reductase family.</text>
</comment>
<evidence type="ECO:0000256" key="2">
    <source>
        <dbReference type="ARBA" id="ARBA00012229"/>
    </source>
</evidence>
<dbReference type="SUPFAM" id="SSF46458">
    <property type="entry name" value="Globin-like"/>
    <property type="match status" value="1"/>
</dbReference>
<dbReference type="InterPro" id="IPR000971">
    <property type="entry name" value="Globin"/>
</dbReference>
<feature type="domain" description="Globin" evidence="11">
    <location>
        <begin position="1"/>
        <end position="138"/>
    </location>
</feature>
<dbReference type="InterPro" id="IPR017927">
    <property type="entry name" value="FAD-bd_FR_type"/>
</dbReference>
<dbReference type="Gene3D" id="1.10.490.10">
    <property type="entry name" value="Globins"/>
    <property type="match status" value="1"/>
</dbReference>
<dbReference type="SUPFAM" id="SSF52343">
    <property type="entry name" value="Ferredoxin reductase-like, C-terminal NADP-linked domain"/>
    <property type="match status" value="1"/>
</dbReference>
<keyword evidence="14" id="KW-1185">Reference proteome</keyword>
<dbReference type="GO" id="GO:0008941">
    <property type="term" value="F:nitric oxide dioxygenase NAD(P)H activity"/>
    <property type="evidence" value="ECO:0007669"/>
    <property type="project" value="UniProtKB-EC"/>
</dbReference>
<dbReference type="PROSITE" id="PS01033">
    <property type="entry name" value="GLOBIN"/>
    <property type="match status" value="1"/>
</dbReference>
<evidence type="ECO:0000256" key="10">
    <source>
        <dbReference type="RuleBase" id="RU000356"/>
    </source>
</evidence>
<dbReference type="InterPro" id="IPR001433">
    <property type="entry name" value="OxRdtase_FAD/NAD-bd"/>
</dbReference>
<dbReference type="Gene3D" id="3.40.50.80">
    <property type="entry name" value="Nucleotide-binding domain of ferredoxin-NADP reductase (FNR) module"/>
    <property type="match status" value="1"/>
</dbReference>
<keyword evidence="3 10" id="KW-0349">Heme</keyword>
<dbReference type="RefSeq" id="WP_378255305.1">
    <property type="nucleotide sequence ID" value="NZ_JBHSJV010000001.1"/>
</dbReference>
<reference evidence="14" key="1">
    <citation type="journal article" date="2019" name="Int. J. Syst. Evol. Microbiol.">
        <title>The Global Catalogue of Microorganisms (GCM) 10K type strain sequencing project: providing services to taxonomists for standard genome sequencing and annotation.</title>
        <authorList>
            <consortium name="The Broad Institute Genomics Platform"/>
            <consortium name="The Broad Institute Genome Sequencing Center for Infectious Disease"/>
            <person name="Wu L."/>
            <person name="Ma J."/>
        </authorList>
    </citation>
    <scope>NUCLEOTIDE SEQUENCE [LARGE SCALE GENOMIC DNA]</scope>
    <source>
        <strain evidence="14">KCTC 42423</strain>
    </source>
</reference>
<evidence type="ECO:0000259" key="11">
    <source>
        <dbReference type="PROSITE" id="PS01033"/>
    </source>
</evidence>
<proteinExistence type="inferred from homology"/>
<evidence type="ECO:0000256" key="6">
    <source>
        <dbReference type="ARBA" id="ARBA00023004"/>
    </source>
</evidence>
<dbReference type="InterPro" id="IPR012292">
    <property type="entry name" value="Globin/Proto"/>
</dbReference>
<gene>
    <name evidence="13" type="primary">hmpA</name>
    <name evidence="13" type="ORF">ACFSTE_19840</name>
</gene>
<evidence type="ECO:0000256" key="7">
    <source>
        <dbReference type="ARBA" id="ARBA00023027"/>
    </source>
</evidence>
<keyword evidence="13" id="KW-0560">Oxidoreductase</keyword>
<feature type="domain" description="FAD-binding FR-type" evidence="12">
    <location>
        <begin position="152"/>
        <end position="260"/>
    </location>
</feature>